<accession>A0A9P6R6K2</accession>
<sequence length="61" mass="6672">MTPSPATLTPIGPSVYPGLGDGGPLPVQGRIISYADAFFGRRSVRDTWIAIWVLWIVWAML</sequence>
<dbReference type="EMBL" id="JAAAIN010000557">
    <property type="protein sequence ID" value="KAG0313020.1"/>
    <property type="molecule type" value="Genomic_DNA"/>
</dbReference>
<keyword evidence="2" id="KW-1185">Reference proteome</keyword>
<organism evidence="1 2">
    <name type="scientific">Linnemannia gamsii</name>
    <dbReference type="NCBI Taxonomy" id="64522"/>
    <lineage>
        <taxon>Eukaryota</taxon>
        <taxon>Fungi</taxon>
        <taxon>Fungi incertae sedis</taxon>
        <taxon>Mucoromycota</taxon>
        <taxon>Mortierellomycotina</taxon>
        <taxon>Mortierellomycetes</taxon>
        <taxon>Mortierellales</taxon>
        <taxon>Mortierellaceae</taxon>
        <taxon>Linnemannia</taxon>
    </lineage>
</organism>
<dbReference type="AlphaFoldDB" id="A0A9P6R6K2"/>
<comment type="caution">
    <text evidence="1">The sequence shown here is derived from an EMBL/GenBank/DDBJ whole genome shotgun (WGS) entry which is preliminary data.</text>
</comment>
<dbReference type="Proteomes" id="UP000823405">
    <property type="component" value="Unassembled WGS sequence"/>
</dbReference>
<evidence type="ECO:0000313" key="1">
    <source>
        <dbReference type="EMBL" id="KAG0313020.1"/>
    </source>
</evidence>
<reference evidence="1" key="1">
    <citation type="journal article" date="2020" name="Fungal Divers.">
        <title>Resolving the Mortierellaceae phylogeny through synthesis of multi-gene phylogenetics and phylogenomics.</title>
        <authorList>
            <person name="Vandepol N."/>
            <person name="Liber J."/>
            <person name="Desiro A."/>
            <person name="Na H."/>
            <person name="Kennedy M."/>
            <person name="Barry K."/>
            <person name="Grigoriev I.V."/>
            <person name="Miller A.N."/>
            <person name="O'Donnell K."/>
            <person name="Stajich J.E."/>
            <person name="Bonito G."/>
        </authorList>
    </citation>
    <scope>NUCLEOTIDE SEQUENCE</scope>
    <source>
        <strain evidence="1">NVP60</strain>
    </source>
</reference>
<evidence type="ECO:0000313" key="2">
    <source>
        <dbReference type="Proteomes" id="UP000823405"/>
    </source>
</evidence>
<protein>
    <submittedName>
        <fullName evidence="1">Uncharacterized protein</fullName>
    </submittedName>
</protein>
<gene>
    <name evidence="1" type="ORF">BGZ97_010606</name>
</gene>
<feature type="non-terminal residue" evidence="1">
    <location>
        <position position="61"/>
    </location>
</feature>
<proteinExistence type="predicted"/>
<name>A0A9P6R6K2_9FUNG</name>